<dbReference type="GO" id="GO:0006895">
    <property type="term" value="P:Golgi to endosome transport"/>
    <property type="evidence" value="ECO:0007669"/>
    <property type="project" value="InterPro"/>
</dbReference>
<evidence type="ECO:0000313" key="13">
    <source>
        <dbReference type="Proteomes" id="UP000472264"/>
    </source>
</evidence>
<dbReference type="GO" id="GO:0005768">
    <property type="term" value="C:endosome"/>
    <property type="evidence" value="ECO:0007669"/>
    <property type="project" value="TreeGrafter"/>
</dbReference>
<keyword evidence="13" id="KW-1185">Reference proteome</keyword>
<dbReference type="Pfam" id="PF24597">
    <property type="entry name" value="TPR_DOP1_M"/>
    <property type="match status" value="1"/>
</dbReference>
<dbReference type="InterPro" id="IPR056457">
    <property type="entry name" value="DOP1_C"/>
</dbReference>
<dbReference type="InterPro" id="IPR007249">
    <property type="entry name" value="DOP1_N"/>
</dbReference>
<evidence type="ECO:0000256" key="3">
    <source>
        <dbReference type="ARBA" id="ARBA00022927"/>
    </source>
</evidence>
<reference evidence="12" key="2">
    <citation type="submission" date="2025-08" db="UniProtKB">
        <authorList>
            <consortium name="Ensembl"/>
        </authorList>
    </citation>
    <scope>IDENTIFICATION</scope>
</reference>
<dbReference type="Proteomes" id="UP000472264">
    <property type="component" value="Chromosome 21"/>
</dbReference>
<gene>
    <name evidence="12" type="primary">dop1b</name>
</gene>
<evidence type="ECO:0000259" key="10">
    <source>
        <dbReference type="Pfam" id="PF24598"/>
    </source>
</evidence>
<protein>
    <submittedName>
        <fullName evidence="12">Uncharacterized protein</fullName>
    </submittedName>
</protein>
<feature type="domain" description="DOP1-like C-terminal" evidence="10">
    <location>
        <begin position="1678"/>
        <end position="2121"/>
    </location>
</feature>
<feature type="compositionally biased region" description="Polar residues" evidence="7">
    <location>
        <begin position="1034"/>
        <end position="1046"/>
    </location>
</feature>
<feature type="compositionally biased region" description="Acidic residues" evidence="7">
    <location>
        <begin position="1005"/>
        <end position="1023"/>
    </location>
</feature>
<feature type="domain" description="DOP1-like middle TPR" evidence="9">
    <location>
        <begin position="327"/>
        <end position="527"/>
    </location>
</feature>
<keyword evidence="5" id="KW-0472">Membrane</keyword>
<evidence type="ECO:0000256" key="2">
    <source>
        <dbReference type="ARBA" id="ARBA00022448"/>
    </source>
</evidence>
<evidence type="ECO:0000259" key="11">
    <source>
        <dbReference type="Pfam" id="PF24601"/>
    </source>
</evidence>
<dbReference type="GO" id="GO:0005829">
    <property type="term" value="C:cytosol"/>
    <property type="evidence" value="ECO:0007669"/>
    <property type="project" value="GOC"/>
</dbReference>
<dbReference type="PANTHER" id="PTHR14042">
    <property type="entry name" value="DOPEY-RELATED"/>
    <property type="match status" value="1"/>
</dbReference>
<evidence type="ECO:0000256" key="5">
    <source>
        <dbReference type="ARBA" id="ARBA00023136"/>
    </source>
</evidence>
<proteinExistence type="inferred from homology"/>
<dbReference type="Ensembl" id="ENSENLT00000014003.1">
    <property type="protein sequence ID" value="ENSENLP00000013462.1"/>
    <property type="gene ID" value="ENSENLG00000006338.1"/>
</dbReference>
<organism evidence="12 13">
    <name type="scientific">Echeneis naucrates</name>
    <name type="common">Live sharksucker</name>
    <dbReference type="NCBI Taxonomy" id="173247"/>
    <lineage>
        <taxon>Eukaryota</taxon>
        <taxon>Metazoa</taxon>
        <taxon>Chordata</taxon>
        <taxon>Craniata</taxon>
        <taxon>Vertebrata</taxon>
        <taxon>Euteleostomi</taxon>
        <taxon>Actinopterygii</taxon>
        <taxon>Neopterygii</taxon>
        <taxon>Teleostei</taxon>
        <taxon>Neoteleostei</taxon>
        <taxon>Acanthomorphata</taxon>
        <taxon>Carangaria</taxon>
        <taxon>Carangiformes</taxon>
        <taxon>Echeneidae</taxon>
        <taxon>Echeneis</taxon>
    </lineage>
</organism>
<accession>A0A665U1W3</accession>
<evidence type="ECO:0000256" key="7">
    <source>
        <dbReference type="SAM" id="MobiDB-lite"/>
    </source>
</evidence>
<evidence type="ECO:0000259" key="8">
    <source>
        <dbReference type="Pfam" id="PF04118"/>
    </source>
</evidence>
<dbReference type="GO" id="GO:0000139">
    <property type="term" value="C:Golgi membrane"/>
    <property type="evidence" value="ECO:0007669"/>
    <property type="project" value="UniProtKB-SubCell"/>
</dbReference>
<name>A0A665U1W3_ECHNA</name>
<keyword evidence="3" id="KW-0653">Protein transport</keyword>
<evidence type="ECO:0000313" key="12">
    <source>
        <dbReference type="Ensembl" id="ENSENLP00000013462.1"/>
    </source>
</evidence>
<dbReference type="GO" id="GO:0005802">
    <property type="term" value="C:trans-Golgi network"/>
    <property type="evidence" value="ECO:0007669"/>
    <property type="project" value="TreeGrafter"/>
</dbReference>
<reference evidence="12" key="3">
    <citation type="submission" date="2025-09" db="UniProtKB">
        <authorList>
            <consortium name="Ensembl"/>
        </authorList>
    </citation>
    <scope>IDENTIFICATION</scope>
</reference>
<evidence type="ECO:0000256" key="6">
    <source>
        <dbReference type="ARBA" id="ARBA00046326"/>
    </source>
</evidence>
<evidence type="ECO:0000256" key="1">
    <source>
        <dbReference type="ARBA" id="ARBA00004395"/>
    </source>
</evidence>
<evidence type="ECO:0000256" key="4">
    <source>
        <dbReference type="ARBA" id="ARBA00023034"/>
    </source>
</evidence>
<dbReference type="InterPro" id="IPR056459">
    <property type="entry name" value="TPR_DOP1"/>
</dbReference>
<dbReference type="GO" id="GO:0015031">
    <property type="term" value="P:protein transport"/>
    <property type="evidence" value="ECO:0007669"/>
    <property type="project" value="UniProtKB-KW"/>
</dbReference>
<feature type="domain" description="DOP1-like TPR" evidence="11">
    <location>
        <begin position="1106"/>
        <end position="1473"/>
    </location>
</feature>
<comment type="subcellular location">
    <subcellularLocation>
        <location evidence="1">Golgi apparatus membrane</location>
        <topology evidence="1">Peripheral membrane protein</topology>
    </subcellularLocation>
</comment>
<feature type="domain" description="DOP1 N-terminal" evidence="8">
    <location>
        <begin position="12"/>
        <end position="304"/>
    </location>
</feature>
<dbReference type="Pfam" id="PF04118">
    <property type="entry name" value="Dopey_N"/>
    <property type="match status" value="1"/>
</dbReference>
<evidence type="ECO:0000259" key="9">
    <source>
        <dbReference type="Pfam" id="PF24597"/>
    </source>
</evidence>
<dbReference type="InterPro" id="IPR040314">
    <property type="entry name" value="DOP1"/>
</dbReference>
<dbReference type="Pfam" id="PF24601">
    <property type="entry name" value="TPR_DOP1"/>
    <property type="match status" value="1"/>
</dbReference>
<feature type="region of interest" description="Disordered" evidence="7">
    <location>
        <begin position="995"/>
        <end position="1047"/>
    </location>
</feature>
<reference evidence="12" key="1">
    <citation type="submission" date="2021-04" db="EMBL/GenBank/DDBJ databases">
        <authorList>
            <consortium name="Wellcome Sanger Institute Data Sharing"/>
        </authorList>
    </citation>
    <scope>NUCLEOTIDE SEQUENCE [LARGE SCALE GENOMIC DNA]</scope>
</reference>
<keyword evidence="2" id="KW-0813">Transport</keyword>
<sequence>MDPEELELQNDYRYRTYAAVIEKALRNFESSSEWADLISSLGKLNKALQSNLRYSLLPKRLIIGKRLAQCLHPALPSGVHLKALETYEVIFKIIGTKWLAKDLFIYSSGLFPLLGHAAMAVKPVLLTLYERYYLPLQMALLPSLQAFITGLLPGLEEGLDVNDRTDALLLKLSLLLGQEVFYGALWGNMVVSPMVRLPASVFIVSHFDRMASLRQQAYMLGYDQRLVVKSVCLCLQDSNVLVQRNMLEILLFFFPFAKCLDPAETCITLSTEDMINVVSAASLTLLRRDMSLNRRLYAWLLGTNIKGEMVAPHPTLSATPEEHTLFYFNTYSRDFLVQALINILQKKDVESDPEKVIGYLRPFRIIISLLDKPEIGPAVLSCVLLEVVRAFHNYCREMVGEDNITSSGLTGNQLASKIKENKNASEIIKTMNMLVSSTNSEYLWEYMTRRFCTSLSHAATSITEMSNLIIFLLDVLPLELHADIQFQFLPEMLGIMLRTMCSHMESVSLEDITHSLRACFKVLSKIQMPVAYLDTEKEGEKNGSIGDVAEAANCIYPALRSEDSGLGISASPSEYLLVQVEDVWRPKGPHPDVTDTLVDQKTFSKSIGGREIKDKLTGLFNPNRLKPRLAADTQLSTAPVVKKKEHGNSGCVDWAAGYMPRGRAEITEACRQAFTATCHLLLECTTFPVYLSEEETGALYTDMFGSDVDNLPVWLRSLMTLSCLSRDYNIQHTATASLLELINHSQSLALVIQDKHRRYQTTDCNPLSGRLQMVTVPPIYPAVLRAIEEGTDFYQRVSQVLWNQLDMERREQHISCVELFYRLHCLAPSSSICEDIICQALQHKDKAVRLEALHRFTVLWHLTREIQTNRTMSLNRSFDRSLCVVVDSLSCTDGSIQAAAQCWLVRALSLSDVIRILEPILLLLLHPSTQRCSIQSIKQNLTALSSRSRSSTKTSGTSVDAMATEVTTLNLTNIVDRESLWVELDSGLEVIKPQDSLVQSRSDSEATDEEEDRAEEEEEEEAESEHTESADTSGAQVSTENSSSGSVLYRSMEDAGVVNGFRRAESEHTQASDSLSSGDEDDLELEAMARSRLLKQEREKREAIDSLFRHVLLYPVAGGWCHLLQGLALLDSLLRSSAECPLVDSLSSTSLDTSSAAHLNLVSNLLQRHQQAQDGKGFYGCLLSPSASPSMPPSLLIELLVSLCLRFLRSHYPSYLNLGPLDLQGNREVQVKSVEVLTRIVNQLSHMARGQEGNGAILEPIRRLLLGCKVQQYALLTLSASMYVSQRGTDKGPPRNVDLLEEQGGLSEESLVNLGSGSGQEQYPLQMELLKLLHALIVLEYYVWLGGAWQTAVLFQQSIKAAQYVQSHPITAQGMFVSAAARSLQPQYGYAMHPHWVSLLCSSLPYLGRSLGIIVAPLISQICKNLDELVKLYEHDGGKTNQSLSGRRENIAPDYPLTLLEGLTNITHHCLLDNKRSLVACDPIDVRNARNAVIEALPEMLSSMALLWGVVLREERQRRASDSGQSSRHTSTSVYFKSTKILRQRILEFLVPLTGQYGVQLMASLGVVWSSRRSKRRHKNKVLPVASEARLTIVDLVKSLHTLHTDTILQLVKEVVKKPHQIKGDQKSTLVDIPMLQFSYSYIQRLATLQENIAPLLSLLRESVQLNLAPPGQFLLLGILNDFVNRLTNLDNKKDTRDLQEVTQRILEAVGGIAGSSLEQTSWLSRSLEVKVQPQVCPVEAEPEDADADSMAQASTMVSSSAPSVYSVQALVLLAEILAPLLDMVYRSDEKEKAVPLISRLMYYVFPYLKNHSAYNMPSFEAGAQLLSSLSGYAYTKRAWKKEVFELFMDPLFFTMDASCAPSWKSIVDHLLTHEKTMFKDLMSMQSGSLKLFANVDQKPMLLKRQAFAMFSGDVDQYHLYLPLIQERLTEALRMNPSAAVLAQIFLMFRVLLLRISSQHLTSLWPIMVTELIRIFARLEKALQPDKDVSKLAKVVRGALDRNGPVNFSQAELDMYLSACKFLDTSLAFPPEKIPLFQMYRWAFVPEVDVTRYNGPETALMEGEQECIPHVVRVLEGIQHRYGSLNGLCEESPTEQLEFPLLTQHSLSSITQLLPFLRTLCCSFQSPPPCSDPMPHCPVADYPAASPDTVMKKLEHFTEEDFLDSMES</sequence>
<keyword evidence="4" id="KW-0333">Golgi apparatus</keyword>
<dbReference type="PANTHER" id="PTHR14042:SF23">
    <property type="entry name" value="PROTEIN DOPEY-2"/>
    <property type="match status" value="1"/>
</dbReference>
<dbReference type="Pfam" id="PF24598">
    <property type="entry name" value="DOP1_C"/>
    <property type="match status" value="1"/>
</dbReference>
<dbReference type="InterPro" id="IPR056458">
    <property type="entry name" value="TPR_DOP1_M"/>
</dbReference>
<comment type="similarity">
    <text evidence="6">Belongs to the DOP1 family.</text>
</comment>